<comment type="caution">
    <text evidence="2">The sequence shown here is derived from an EMBL/GenBank/DDBJ whole genome shotgun (WGS) entry which is preliminary data.</text>
</comment>
<reference evidence="2" key="1">
    <citation type="submission" date="2023-06" db="EMBL/GenBank/DDBJ databases">
        <title>Survivors Of The Sea: Transcriptome response of Skeletonema marinoi to long-term dormancy.</title>
        <authorList>
            <person name="Pinder M.I.M."/>
            <person name="Kourtchenko O."/>
            <person name="Robertson E.K."/>
            <person name="Larsson T."/>
            <person name="Maumus F."/>
            <person name="Osuna-Cruz C.M."/>
            <person name="Vancaester E."/>
            <person name="Stenow R."/>
            <person name="Vandepoele K."/>
            <person name="Ploug H."/>
            <person name="Bruchert V."/>
            <person name="Godhe A."/>
            <person name="Topel M."/>
        </authorList>
    </citation>
    <scope>NUCLEOTIDE SEQUENCE</scope>
    <source>
        <strain evidence="2">R05AC</strain>
    </source>
</reference>
<name>A0AAD9D6S0_9STRA</name>
<evidence type="ECO:0000313" key="3">
    <source>
        <dbReference type="Proteomes" id="UP001224775"/>
    </source>
</evidence>
<dbReference type="Proteomes" id="UP001224775">
    <property type="component" value="Unassembled WGS sequence"/>
</dbReference>
<evidence type="ECO:0000256" key="1">
    <source>
        <dbReference type="SAM" id="MobiDB-lite"/>
    </source>
</evidence>
<feature type="region of interest" description="Disordered" evidence="1">
    <location>
        <begin position="79"/>
        <end position="102"/>
    </location>
</feature>
<proteinExistence type="predicted"/>
<feature type="region of interest" description="Disordered" evidence="1">
    <location>
        <begin position="134"/>
        <end position="162"/>
    </location>
</feature>
<evidence type="ECO:0000313" key="2">
    <source>
        <dbReference type="EMBL" id="KAK1736032.1"/>
    </source>
</evidence>
<organism evidence="2 3">
    <name type="scientific">Skeletonema marinoi</name>
    <dbReference type="NCBI Taxonomy" id="267567"/>
    <lineage>
        <taxon>Eukaryota</taxon>
        <taxon>Sar</taxon>
        <taxon>Stramenopiles</taxon>
        <taxon>Ochrophyta</taxon>
        <taxon>Bacillariophyta</taxon>
        <taxon>Coscinodiscophyceae</taxon>
        <taxon>Thalassiosirophycidae</taxon>
        <taxon>Thalassiosirales</taxon>
        <taxon>Skeletonemataceae</taxon>
        <taxon>Skeletonema</taxon>
        <taxon>Skeletonema marinoi-dohrnii complex</taxon>
    </lineage>
</organism>
<dbReference type="EMBL" id="JATAAI010000030">
    <property type="protein sequence ID" value="KAK1736032.1"/>
    <property type="molecule type" value="Genomic_DNA"/>
</dbReference>
<gene>
    <name evidence="2" type="ORF">QTG54_013168</name>
</gene>
<sequence length="162" mass="18388">MAAMKAYSISVPTKQGDETTTTTTRHIVGESQHQHEQDDAFSRYSNDFVRMKSLLLSSEEEGDDLDALATINQALRSAGVSNLSQLNRDKRRRGNNSRCIKQGTERKTRISWELHPTLLLHELFEELEVLDDGTHRIFDDEDEEEASGNKPQSQSPEEKSKV</sequence>
<feature type="region of interest" description="Disordered" evidence="1">
    <location>
        <begin position="1"/>
        <end position="22"/>
    </location>
</feature>
<protein>
    <submittedName>
        <fullName evidence="2">Uncharacterized protein</fullName>
    </submittedName>
</protein>
<dbReference type="AlphaFoldDB" id="A0AAD9D6S0"/>
<keyword evidence="3" id="KW-1185">Reference proteome</keyword>
<accession>A0AAD9D6S0</accession>